<gene>
    <name evidence="2" type="ORF">XENORESO_001508</name>
</gene>
<feature type="non-terminal residue" evidence="2">
    <location>
        <position position="1"/>
    </location>
</feature>
<reference evidence="2 3" key="1">
    <citation type="submission" date="2021-06" db="EMBL/GenBank/DDBJ databases">
        <authorList>
            <person name="Palmer J.M."/>
        </authorList>
    </citation>
    <scope>NUCLEOTIDE SEQUENCE [LARGE SCALE GENOMIC DNA]</scope>
    <source>
        <strain evidence="2 3">XR_2019</strain>
        <tissue evidence="2">Muscle</tissue>
    </source>
</reference>
<evidence type="ECO:0000313" key="3">
    <source>
        <dbReference type="Proteomes" id="UP001444071"/>
    </source>
</evidence>
<keyword evidence="1" id="KW-0812">Transmembrane</keyword>
<protein>
    <submittedName>
        <fullName evidence="2">Uncharacterized protein</fullName>
    </submittedName>
</protein>
<accession>A0ABV0X514</accession>
<evidence type="ECO:0000313" key="2">
    <source>
        <dbReference type="EMBL" id="MEQ2276646.1"/>
    </source>
</evidence>
<dbReference type="Proteomes" id="UP001444071">
    <property type="component" value="Unassembled WGS sequence"/>
</dbReference>
<feature type="transmembrane region" description="Helical" evidence="1">
    <location>
        <begin position="95"/>
        <end position="112"/>
    </location>
</feature>
<evidence type="ECO:0000256" key="1">
    <source>
        <dbReference type="SAM" id="Phobius"/>
    </source>
</evidence>
<name>A0ABV0X514_9TELE</name>
<dbReference type="EMBL" id="JAHRIM010090205">
    <property type="protein sequence ID" value="MEQ2276646.1"/>
    <property type="molecule type" value="Genomic_DNA"/>
</dbReference>
<keyword evidence="1" id="KW-0472">Membrane</keyword>
<comment type="caution">
    <text evidence="2">The sequence shown here is derived from an EMBL/GenBank/DDBJ whole genome shotgun (WGS) entry which is preliminary data.</text>
</comment>
<keyword evidence="1" id="KW-1133">Transmembrane helix</keyword>
<proteinExistence type="predicted"/>
<sequence length="114" mass="12925">AQWDGLTGHIVLNKTDGLRRNFDLDIISLQEDGTARGIVEGTSRLTKRWIKVCSVPCLVEAFVVFFPQPPCVFHSICRPPLLLPALSTLLPFNDFVYSYVIFDFSAFLLFGYRI</sequence>
<dbReference type="Gene3D" id="3.40.50.2300">
    <property type="match status" value="2"/>
</dbReference>
<keyword evidence="3" id="KW-1185">Reference proteome</keyword>
<organism evidence="2 3">
    <name type="scientific">Xenotaenia resolanae</name>
    <dbReference type="NCBI Taxonomy" id="208358"/>
    <lineage>
        <taxon>Eukaryota</taxon>
        <taxon>Metazoa</taxon>
        <taxon>Chordata</taxon>
        <taxon>Craniata</taxon>
        <taxon>Vertebrata</taxon>
        <taxon>Euteleostomi</taxon>
        <taxon>Actinopterygii</taxon>
        <taxon>Neopterygii</taxon>
        <taxon>Teleostei</taxon>
        <taxon>Neoteleostei</taxon>
        <taxon>Acanthomorphata</taxon>
        <taxon>Ovalentaria</taxon>
        <taxon>Atherinomorphae</taxon>
        <taxon>Cyprinodontiformes</taxon>
        <taxon>Goodeidae</taxon>
        <taxon>Xenotaenia</taxon>
    </lineage>
</organism>